<evidence type="ECO:0000256" key="5">
    <source>
        <dbReference type="ARBA" id="ARBA00022968"/>
    </source>
</evidence>
<evidence type="ECO:0000256" key="9">
    <source>
        <dbReference type="ARBA" id="ARBA00023157"/>
    </source>
</evidence>
<keyword evidence="3" id="KW-0812">Transmembrane</keyword>
<dbReference type="InterPro" id="IPR035992">
    <property type="entry name" value="Ricin_B-like_lectins"/>
</dbReference>
<keyword evidence="10" id="KW-0328">Glycosyltransferase</keyword>
<dbReference type="Gene3D" id="2.80.10.50">
    <property type="match status" value="1"/>
</dbReference>
<dbReference type="GO" id="GO:0000139">
    <property type="term" value="C:Golgi membrane"/>
    <property type="evidence" value="ECO:0007669"/>
    <property type="project" value="UniProtKB-SubCell"/>
</dbReference>
<proteinExistence type="inferred from homology"/>
<dbReference type="AlphaFoldDB" id="A0AAV4EZ78"/>
<dbReference type="PANTHER" id="PTHR11675">
    <property type="entry name" value="N-ACETYLGALACTOSAMINYLTRANSFERASE"/>
    <property type="match status" value="1"/>
</dbReference>
<evidence type="ECO:0000256" key="8">
    <source>
        <dbReference type="ARBA" id="ARBA00023136"/>
    </source>
</evidence>
<dbReference type="SUPFAM" id="SSF53448">
    <property type="entry name" value="Nucleotide-diphospho-sugar transferases"/>
    <property type="match status" value="2"/>
</dbReference>
<evidence type="ECO:0000313" key="13">
    <source>
        <dbReference type="Proteomes" id="UP000762676"/>
    </source>
</evidence>
<evidence type="ECO:0000256" key="2">
    <source>
        <dbReference type="ARBA" id="ARBA00005680"/>
    </source>
</evidence>
<dbReference type="GO" id="GO:0008593">
    <property type="term" value="P:regulation of Notch signaling pathway"/>
    <property type="evidence" value="ECO:0007669"/>
    <property type="project" value="TreeGrafter"/>
</dbReference>
<dbReference type="EMBL" id="BMAT01004020">
    <property type="protein sequence ID" value="GFR66413.1"/>
    <property type="molecule type" value="Genomic_DNA"/>
</dbReference>
<dbReference type="Gene3D" id="3.90.550.10">
    <property type="entry name" value="Spore Coat Polysaccharide Biosynthesis Protein SpsA, Chain A"/>
    <property type="match status" value="2"/>
</dbReference>
<sequence length="522" mass="59610">MCFFNEAFSTLLRSLHSILHQTPEHLLKDIILFDDNSFVERLGTQLEEYVKTNLPKVKLVRSKERLGLIRARMAAAKHATGEVLVFLDSHIEAVDMWLEPLLDRVARNRETVAVPVVDTIEPETFKFTAAKLVRGGFTWSLLHNWEQLPKDIEELVETTAEPFVSPTMPGGLFAMNREYFYELGEYDAGMDIWGGENVEISFRQRQSDDHEIQLWEAGLSRSLTMLVDVQNVGKQGFCDHKGLVEWRPQRLASDDRTVNAIWQCGGRLEIVPCSHVGHVYRKFRPYSSPDGTDTTLRNTARVAEVWLDEYKKHYYDVLKGKAENLDFGDVTERRQLRQKLNCKSFKWFLETVHPEQAIPGERSRGNFRPREEKRDVIIAEGVLKHFRSDLCVQSLGNPPSRDDPLVLAKCTDTRKKSQTFVMTEAKSIKLKETRFCLEALSSKGNAPHGVKLSKCHNSGGEQLWLVIKNMGQEPAFYNPATGKCLAALKGEVNEKLKMDICSRETTRGFKMNSLSDQYLVSL</sequence>
<evidence type="ECO:0000256" key="1">
    <source>
        <dbReference type="ARBA" id="ARBA00004323"/>
    </source>
</evidence>
<evidence type="ECO:0000256" key="6">
    <source>
        <dbReference type="ARBA" id="ARBA00022989"/>
    </source>
</evidence>
<dbReference type="GO" id="GO:0030246">
    <property type="term" value="F:carbohydrate binding"/>
    <property type="evidence" value="ECO:0007669"/>
    <property type="project" value="UniProtKB-KW"/>
</dbReference>
<dbReference type="EC" id="2.4.1.-" evidence="10"/>
<comment type="cofactor">
    <cofactor evidence="10">
        <name>Mn(2+)</name>
        <dbReference type="ChEBI" id="CHEBI:29035"/>
    </cofactor>
</comment>
<reference evidence="12 13" key="1">
    <citation type="journal article" date="2021" name="Elife">
        <title>Chloroplast acquisition without the gene transfer in kleptoplastic sea slugs, Plakobranchus ocellatus.</title>
        <authorList>
            <person name="Maeda T."/>
            <person name="Takahashi S."/>
            <person name="Yoshida T."/>
            <person name="Shimamura S."/>
            <person name="Takaki Y."/>
            <person name="Nagai Y."/>
            <person name="Toyoda A."/>
            <person name="Suzuki Y."/>
            <person name="Arimoto A."/>
            <person name="Ishii H."/>
            <person name="Satoh N."/>
            <person name="Nishiyama T."/>
            <person name="Hasebe M."/>
            <person name="Maruyama T."/>
            <person name="Minagawa J."/>
            <person name="Obokata J."/>
            <person name="Shigenobu S."/>
        </authorList>
    </citation>
    <scope>NUCLEOTIDE SEQUENCE [LARGE SCALE GENOMIC DNA]</scope>
</reference>
<dbReference type="Proteomes" id="UP000762676">
    <property type="component" value="Unassembled WGS sequence"/>
</dbReference>
<evidence type="ECO:0000256" key="4">
    <source>
        <dbReference type="ARBA" id="ARBA00022734"/>
    </source>
</evidence>
<keyword evidence="6" id="KW-1133">Transmembrane helix</keyword>
<organism evidence="12 13">
    <name type="scientific">Elysia marginata</name>
    <dbReference type="NCBI Taxonomy" id="1093978"/>
    <lineage>
        <taxon>Eukaryota</taxon>
        <taxon>Metazoa</taxon>
        <taxon>Spiralia</taxon>
        <taxon>Lophotrochozoa</taxon>
        <taxon>Mollusca</taxon>
        <taxon>Gastropoda</taxon>
        <taxon>Heterobranchia</taxon>
        <taxon>Euthyneura</taxon>
        <taxon>Panpulmonata</taxon>
        <taxon>Sacoglossa</taxon>
        <taxon>Placobranchoidea</taxon>
        <taxon>Plakobranchidae</taxon>
        <taxon>Elysia</taxon>
    </lineage>
</organism>
<keyword evidence="4 10" id="KW-0430">Lectin</keyword>
<keyword evidence="9 10" id="KW-1015">Disulfide bond</keyword>
<dbReference type="GO" id="GO:0004653">
    <property type="term" value="F:polypeptide N-acetylgalactosaminyltransferase activity"/>
    <property type="evidence" value="ECO:0007669"/>
    <property type="project" value="TreeGrafter"/>
</dbReference>
<dbReference type="SMART" id="SM00458">
    <property type="entry name" value="RICIN"/>
    <property type="match status" value="1"/>
</dbReference>
<accession>A0AAV4EZ78</accession>
<evidence type="ECO:0000256" key="10">
    <source>
        <dbReference type="RuleBase" id="RU361242"/>
    </source>
</evidence>
<keyword evidence="7 10" id="KW-0333">Golgi apparatus</keyword>
<dbReference type="Pfam" id="PF00652">
    <property type="entry name" value="Ricin_B_lectin"/>
    <property type="match status" value="1"/>
</dbReference>
<dbReference type="InterPro" id="IPR001173">
    <property type="entry name" value="Glyco_trans_2-like"/>
</dbReference>
<gene>
    <name evidence="12" type="ORF">ElyMa_001969700</name>
</gene>
<keyword evidence="13" id="KW-1185">Reference proteome</keyword>
<comment type="pathway">
    <text evidence="10">Protein modification; protein glycosylation.</text>
</comment>
<dbReference type="GO" id="GO:0006493">
    <property type="term" value="P:protein O-linked glycosylation"/>
    <property type="evidence" value="ECO:0007669"/>
    <property type="project" value="TreeGrafter"/>
</dbReference>
<protein>
    <recommendedName>
        <fullName evidence="10">Polypeptide N-acetylgalactosaminyltransferase</fullName>
        <ecNumber evidence="10">2.4.1.-</ecNumber>
    </recommendedName>
    <alternativeName>
        <fullName evidence="10">Protein-UDP acetylgalactosaminyltransferase</fullName>
    </alternativeName>
</protein>
<dbReference type="InterPro" id="IPR029044">
    <property type="entry name" value="Nucleotide-diphossugar_trans"/>
</dbReference>
<comment type="subcellular location">
    <subcellularLocation>
        <location evidence="1 10">Golgi apparatus membrane</location>
        <topology evidence="1 10">Single-pass type II membrane protein</topology>
    </subcellularLocation>
</comment>
<keyword evidence="10" id="KW-0808">Transferase</keyword>
<dbReference type="PANTHER" id="PTHR11675:SF63">
    <property type="entry name" value="POLYPEPTIDE N-ACETYLGALACTOSAMINYLTRANSFERASE"/>
    <property type="match status" value="1"/>
</dbReference>
<comment type="similarity">
    <text evidence="2 10">Belongs to the glycosyltransferase 2 family. GalNAc-T subfamily.</text>
</comment>
<keyword evidence="10" id="KW-0464">Manganese</keyword>
<evidence type="ECO:0000256" key="3">
    <source>
        <dbReference type="ARBA" id="ARBA00022692"/>
    </source>
</evidence>
<dbReference type="PROSITE" id="PS50231">
    <property type="entry name" value="RICIN_B_LECTIN"/>
    <property type="match status" value="1"/>
</dbReference>
<dbReference type="Pfam" id="PF00535">
    <property type="entry name" value="Glycos_transf_2"/>
    <property type="match status" value="1"/>
</dbReference>
<dbReference type="SUPFAM" id="SSF50370">
    <property type="entry name" value="Ricin B-like lectins"/>
    <property type="match status" value="1"/>
</dbReference>
<keyword evidence="8" id="KW-0472">Membrane</keyword>
<dbReference type="InterPro" id="IPR000772">
    <property type="entry name" value="Ricin_B_lectin"/>
</dbReference>
<evidence type="ECO:0000259" key="11">
    <source>
        <dbReference type="SMART" id="SM00458"/>
    </source>
</evidence>
<dbReference type="CDD" id="cd02510">
    <property type="entry name" value="pp-GalNAc-T"/>
    <property type="match status" value="1"/>
</dbReference>
<dbReference type="InterPro" id="IPR045885">
    <property type="entry name" value="GalNAc-T"/>
</dbReference>
<feature type="domain" description="Ricin B lectin" evidence="11">
    <location>
        <begin position="380"/>
        <end position="512"/>
    </location>
</feature>
<comment type="caution">
    <text evidence="12">The sequence shown here is derived from an EMBL/GenBank/DDBJ whole genome shotgun (WGS) entry which is preliminary data.</text>
</comment>
<keyword evidence="5" id="KW-0735">Signal-anchor</keyword>
<evidence type="ECO:0000313" key="12">
    <source>
        <dbReference type="EMBL" id="GFR66413.1"/>
    </source>
</evidence>
<dbReference type="GO" id="GO:0005112">
    <property type="term" value="F:Notch binding"/>
    <property type="evidence" value="ECO:0007669"/>
    <property type="project" value="TreeGrafter"/>
</dbReference>
<name>A0AAV4EZ78_9GAST</name>
<evidence type="ECO:0000256" key="7">
    <source>
        <dbReference type="ARBA" id="ARBA00023034"/>
    </source>
</evidence>